<reference evidence="12 13" key="1">
    <citation type="submission" date="2020-08" db="EMBL/GenBank/DDBJ databases">
        <title>Genomic Encyclopedia of Type Strains, Phase IV (KMG-IV): sequencing the most valuable type-strain genomes for metagenomic binning, comparative biology and taxonomic classification.</title>
        <authorList>
            <person name="Goeker M."/>
        </authorList>
    </citation>
    <scope>NUCLEOTIDE SEQUENCE [LARGE SCALE GENOMIC DNA]</scope>
    <source>
        <strain evidence="12 13">DSM 101064</strain>
    </source>
</reference>
<dbReference type="RefSeq" id="WP_183528562.1">
    <property type="nucleotide sequence ID" value="NZ_JACIJM010000005.1"/>
</dbReference>
<evidence type="ECO:0000313" key="12">
    <source>
        <dbReference type="EMBL" id="MBB5722360.1"/>
    </source>
</evidence>
<dbReference type="PANTHER" id="PTHR30040">
    <property type="entry name" value="THIAMINE BIOSYNTHESIS LIPOPROTEIN APBE"/>
    <property type="match status" value="1"/>
</dbReference>
<dbReference type="EMBL" id="JACIJM010000005">
    <property type="protein sequence ID" value="MBB5722360.1"/>
    <property type="molecule type" value="Genomic_DNA"/>
</dbReference>
<comment type="catalytic activity">
    <reaction evidence="10">
        <text>L-threonyl-[protein] + FAD = FMN-L-threonyl-[protein] + AMP + H(+)</text>
        <dbReference type="Rhea" id="RHEA:36847"/>
        <dbReference type="Rhea" id="RHEA-COMP:11060"/>
        <dbReference type="Rhea" id="RHEA-COMP:11061"/>
        <dbReference type="ChEBI" id="CHEBI:15378"/>
        <dbReference type="ChEBI" id="CHEBI:30013"/>
        <dbReference type="ChEBI" id="CHEBI:57692"/>
        <dbReference type="ChEBI" id="CHEBI:74257"/>
        <dbReference type="ChEBI" id="CHEBI:456215"/>
        <dbReference type="EC" id="2.7.1.180"/>
    </reaction>
</comment>
<evidence type="ECO:0000256" key="8">
    <source>
        <dbReference type="ARBA" id="ARBA00022842"/>
    </source>
</evidence>
<organism evidence="12 13">
    <name type="scientific">Yoonia ponticola</name>
    <dbReference type="NCBI Taxonomy" id="1524255"/>
    <lineage>
        <taxon>Bacteria</taxon>
        <taxon>Pseudomonadati</taxon>
        <taxon>Pseudomonadota</taxon>
        <taxon>Alphaproteobacteria</taxon>
        <taxon>Rhodobacterales</taxon>
        <taxon>Paracoccaceae</taxon>
        <taxon>Yoonia</taxon>
    </lineage>
</organism>
<keyword evidence="4" id="KW-0285">Flavoprotein</keyword>
<evidence type="ECO:0000256" key="6">
    <source>
        <dbReference type="ARBA" id="ARBA00022723"/>
    </source>
</evidence>
<evidence type="ECO:0000256" key="4">
    <source>
        <dbReference type="ARBA" id="ARBA00022630"/>
    </source>
</evidence>
<keyword evidence="12" id="KW-0449">Lipoprotein</keyword>
<comment type="caution">
    <text evidence="12">The sequence shown here is derived from an EMBL/GenBank/DDBJ whole genome shotgun (WGS) entry which is preliminary data.</text>
</comment>
<evidence type="ECO:0000256" key="11">
    <source>
        <dbReference type="SAM" id="SignalP"/>
    </source>
</evidence>
<dbReference type="InterPro" id="IPR006311">
    <property type="entry name" value="TAT_signal"/>
</dbReference>
<evidence type="ECO:0000256" key="5">
    <source>
        <dbReference type="ARBA" id="ARBA00022679"/>
    </source>
</evidence>
<protein>
    <recommendedName>
        <fullName evidence="3">FAD:protein FMN transferase</fullName>
        <ecNumber evidence="2">2.7.1.180</ecNumber>
    </recommendedName>
    <alternativeName>
        <fullName evidence="9">Flavin transferase</fullName>
    </alternativeName>
</protein>
<evidence type="ECO:0000256" key="9">
    <source>
        <dbReference type="ARBA" id="ARBA00031306"/>
    </source>
</evidence>
<name>A0A7W9BL08_9RHOB</name>
<dbReference type="AlphaFoldDB" id="A0A7W9BL08"/>
<evidence type="ECO:0000256" key="10">
    <source>
        <dbReference type="ARBA" id="ARBA00048540"/>
    </source>
</evidence>
<evidence type="ECO:0000256" key="1">
    <source>
        <dbReference type="ARBA" id="ARBA00001946"/>
    </source>
</evidence>
<dbReference type="Proteomes" id="UP000535415">
    <property type="component" value="Unassembled WGS sequence"/>
</dbReference>
<keyword evidence="7" id="KW-0274">FAD</keyword>
<keyword evidence="11" id="KW-0732">Signal</keyword>
<dbReference type="GO" id="GO:0046872">
    <property type="term" value="F:metal ion binding"/>
    <property type="evidence" value="ECO:0007669"/>
    <property type="project" value="UniProtKB-KW"/>
</dbReference>
<dbReference type="EC" id="2.7.1.180" evidence="2"/>
<evidence type="ECO:0000256" key="3">
    <source>
        <dbReference type="ARBA" id="ARBA00016337"/>
    </source>
</evidence>
<comment type="cofactor">
    <cofactor evidence="1">
        <name>Mg(2+)</name>
        <dbReference type="ChEBI" id="CHEBI:18420"/>
    </cofactor>
</comment>
<keyword evidence="5" id="KW-0808">Transferase</keyword>
<proteinExistence type="predicted"/>
<evidence type="ECO:0000256" key="2">
    <source>
        <dbReference type="ARBA" id="ARBA00011955"/>
    </source>
</evidence>
<gene>
    <name evidence="12" type="ORF">FHS72_001986</name>
</gene>
<sequence length="284" mass="30662">MTLSRRRFLTISAAMAATPAWAGQETWHGRAFGADVSLTIRGPREPAQAAIHTARQMLGEVEHLFSLFDETSTLSNLNENGHLLRPDPRFVTLMQAADQGFKQTKGLFDPSIQPLWKALASNAPTDVAKAAIGWDRVRFDSTQVTLDTNQALTFNGIAQGYATDLITEHLTSLGMTNTLVNIGEFRAIGGPFTLGLSDPTQGHLGNRSLQNNAIATSSPAGHIMHPTQVAQWSTVSVEATTATTADYLSTALCLAPFDQITEISKLPEVSRITLVDFDGNLTTI</sequence>
<dbReference type="PROSITE" id="PS51318">
    <property type="entry name" value="TAT"/>
    <property type="match status" value="1"/>
</dbReference>
<dbReference type="Gene3D" id="3.10.520.10">
    <property type="entry name" value="ApbE-like domains"/>
    <property type="match status" value="1"/>
</dbReference>
<keyword evidence="8" id="KW-0460">Magnesium</keyword>
<feature type="signal peptide" evidence="11">
    <location>
        <begin position="1"/>
        <end position="22"/>
    </location>
</feature>
<feature type="chain" id="PRO_5039937957" description="FAD:protein FMN transferase" evidence="11">
    <location>
        <begin position="23"/>
        <end position="284"/>
    </location>
</feature>
<dbReference type="PANTHER" id="PTHR30040:SF2">
    <property type="entry name" value="FAD:PROTEIN FMN TRANSFERASE"/>
    <property type="match status" value="1"/>
</dbReference>
<accession>A0A7W9BL08</accession>
<dbReference type="InterPro" id="IPR003374">
    <property type="entry name" value="ApbE-like_sf"/>
</dbReference>
<keyword evidence="13" id="KW-1185">Reference proteome</keyword>
<keyword evidence="6" id="KW-0479">Metal-binding</keyword>
<dbReference type="Pfam" id="PF02424">
    <property type="entry name" value="ApbE"/>
    <property type="match status" value="1"/>
</dbReference>
<evidence type="ECO:0000256" key="7">
    <source>
        <dbReference type="ARBA" id="ARBA00022827"/>
    </source>
</evidence>
<evidence type="ECO:0000313" key="13">
    <source>
        <dbReference type="Proteomes" id="UP000535415"/>
    </source>
</evidence>
<dbReference type="InterPro" id="IPR024932">
    <property type="entry name" value="ApbE"/>
</dbReference>
<dbReference type="GO" id="GO:0016740">
    <property type="term" value="F:transferase activity"/>
    <property type="evidence" value="ECO:0007669"/>
    <property type="project" value="UniProtKB-KW"/>
</dbReference>
<dbReference type="SUPFAM" id="SSF143631">
    <property type="entry name" value="ApbE-like"/>
    <property type="match status" value="1"/>
</dbReference>